<comment type="caution">
    <text evidence="3">The sequence shown here is derived from an EMBL/GenBank/DDBJ whole genome shotgun (WGS) entry which is preliminary data.</text>
</comment>
<keyword evidence="4" id="KW-1185">Reference proteome</keyword>
<name>A0ABQ1ZSA5_9BACL</name>
<feature type="transmembrane region" description="Helical" evidence="1">
    <location>
        <begin position="6"/>
        <end position="25"/>
    </location>
</feature>
<reference evidence="4" key="1">
    <citation type="journal article" date="2019" name="Int. J. Syst. Evol. Microbiol.">
        <title>The Global Catalogue of Microorganisms (GCM) 10K type strain sequencing project: providing services to taxonomists for standard genome sequencing and annotation.</title>
        <authorList>
            <consortium name="The Broad Institute Genomics Platform"/>
            <consortium name="The Broad Institute Genome Sequencing Center for Infectious Disease"/>
            <person name="Wu L."/>
            <person name="Ma J."/>
        </authorList>
    </citation>
    <scope>NUCLEOTIDE SEQUENCE [LARGE SCALE GENOMIC DNA]</scope>
    <source>
        <strain evidence="4">CCM 8702</strain>
    </source>
</reference>
<dbReference type="Pfam" id="PF12158">
    <property type="entry name" value="DUF3592"/>
    <property type="match status" value="1"/>
</dbReference>
<organism evidence="3 4">
    <name type="scientific">Saccharibacillus endophyticus</name>
    <dbReference type="NCBI Taxonomy" id="2060666"/>
    <lineage>
        <taxon>Bacteria</taxon>
        <taxon>Bacillati</taxon>
        <taxon>Bacillota</taxon>
        <taxon>Bacilli</taxon>
        <taxon>Bacillales</taxon>
        <taxon>Paenibacillaceae</taxon>
        <taxon>Saccharibacillus</taxon>
    </lineage>
</organism>
<protein>
    <recommendedName>
        <fullName evidence="2">DUF3592 domain-containing protein</fullName>
    </recommendedName>
</protein>
<evidence type="ECO:0000313" key="4">
    <source>
        <dbReference type="Proteomes" id="UP000605427"/>
    </source>
</evidence>
<gene>
    <name evidence="3" type="ORF">GCM10007362_11540</name>
</gene>
<keyword evidence="1" id="KW-1133">Transmembrane helix</keyword>
<evidence type="ECO:0000259" key="2">
    <source>
        <dbReference type="Pfam" id="PF12158"/>
    </source>
</evidence>
<feature type="transmembrane region" description="Helical" evidence="1">
    <location>
        <begin position="111"/>
        <end position="135"/>
    </location>
</feature>
<keyword evidence="1" id="KW-0812">Transmembrane</keyword>
<dbReference type="InterPro" id="IPR021994">
    <property type="entry name" value="DUF3592"/>
</dbReference>
<dbReference type="RefSeq" id="WP_172240284.1">
    <property type="nucleotide sequence ID" value="NZ_BMDD01000001.1"/>
</dbReference>
<dbReference type="EMBL" id="BMDD01000001">
    <property type="protein sequence ID" value="GGH72932.1"/>
    <property type="molecule type" value="Genomic_DNA"/>
</dbReference>
<sequence>MIQWMGLLFLAIGVIVAGIGVFVWLRHRSFMRHAEVSTGEVVEYAEEVRRSSNRTMRYYFPIVRFNTPEGLLEERSKVGTSWRSHKIGLPVDVYYLRDNPARFKLKSTTSILLSVIPVSVGIVFVAIGATLSGMFA</sequence>
<accession>A0ABQ1ZSA5</accession>
<proteinExistence type="predicted"/>
<feature type="domain" description="DUF3592" evidence="2">
    <location>
        <begin position="38"/>
        <end position="107"/>
    </location>
</feature>
<evidence type="ECO:0000313" key="3">
    <source>
        <dbReference type="EMBL" id="GGH72932.1"/>
    </source>
</evidence>
<dbReference type="Proteomes" id="UP000605427">
    <property type="component" value="Unassembled WGS sequence"/>
</dbReference>
<keyword evidence="1" id="KW-0472">Membrane</keyword>
<evidence type="ECO:0000256" key="1">
    <source>
        <dbReference type="SAM" id="Phobius"/>
    </source>
</evidence>